<dbReference type="InterPro" id="IPR017853">
    <property type="entry name" value="GH"/>
</dbReference>
<evidence type="ECO:0000313" key="2">
    <source>
        <dbReference type="Proteomes" id="UP000251561"/>
    </source>
</evidence>
<dbReference type="Gene3D" id="3.20.20.80">
    <property type="entry name" value="Glycosidases"/>
    <property type="match status" value="1"/>
</dbReference>
<name>A0A344LVY6_9FLAO</name>
<dbReference type="OrthoDB" id="9816564at2"/>
<evidence type="ECO:0000313" key="1">
    <source>
        <dbReference type="EMBL" id="AXB58078.1"/>
    </source>
</evidence>
<dbReference type="RefSeq" id="WP_113679007.1">
    <property type="nucleotide sequence ID" value="NZ_CP030261.1"/>
</dbReference>
<sequence length="379" mass="43878">MDIFNTFFMGGFECADHINRSGKRVNLLKETQHDSRCYEDYEALAALGIKTVREGICWSSVDTNSGFYNFSNVLTRIRAAEKHGIQQIWDLIHFGYPDDLSPTHPLFCSRFEQLCHSFAVFYKENSKQKLFVVPINEISFLAWHSGDVRGTVPFAVNSGWDIKYHLCKAAIAGIKVLKKADPECTIILVEPLVKIHATTIHENVQELNEPQFQAMDIIAGRICPELGGSEDFLEILGFNYYWNCQWSGNGESFEWPDYQQLRVPFSELLQTAYNRYKKPIILTETGHFGDRRAEWLEEITVQCALARRNGVDLRGICIYPVTDRPDWDDLTSYSQCGIFDLDENCNRIPNQHYINALIKSQNSFKEKKYRIHHLMEFFR</sequence>
<reference evidence="1 2" key="1">
    <citation type="submission" date="2018-06" db="EMBL/GenBank/DDBJ databases">
        <title>Genome sequencing of Flavobacterium.</title>
        <authorList>
            <person name="Baek M.-G."/>
            <person name="Yi H."/>
        </authorList>
    </citation>
    <scope>NUCLEOTIDE SEQUENCE [LARGE SCALE GENOMIC DNA]</scope>
    <source>
        <strain evidence="1 2">HYN0086</strain>
    </source>
</reference>
<gene>
    <name evidence="1" type="ORF">HYN86_16355</name>
</gene>
<dbReference type="EMBL" id="CP030261">
    <property type="protein sequence ID" value="AXB58078.1"/>
    <property type="molecule type" value="Genomic_DNA"/>
</dbReference>
<accession>A0A344LVY6</accession>
<protein>
    <recommendedName>
        <fullName evidence="3">Beta-glucosidase/6-phospho-beta-glucosidase/beta-galactosidase</fullName>
    </recommendedName>
</protein>
<dbReference type="AlphaFoldDB" id="A0A344LVY6"/>
<dbReference type="KEGG" id="ffl:HYN86_16355"/>
<evidence type="ECO:0008006" key="3">
    <source>
        <dbReference type="Google" id="ProtNLM"/>
    </source>
</evidence>
<keyword evidence="2" id="KW-1185">Reference proteome</keyword>
<dbReference type="SUPFAM" id="SSF51445">
    <property type="entry name" value="(Trans)glycosidases"/>
    <property type="match status" value="1"/>
</dbReference>
<organism evidence="1 2">
    <name type="scientific">Flavobacterium fluviale</name>
    <dbReference type="NCBI Taxonomy" id="2249356"/>
    <lineage>
        <taxon>Bacteria</taxon>
        <taxon>Pseudomonadati</taxon>
        <taxon>Bacteroidota</taxon>
        <taxon>Flavobacteriia</taxon>
        <taxon>Flavobacteriales</taxon>
        <taxon>Flavobacteriaceae</taxon>
        <taxon>Flavobacterium</taxon>
    </lineage>
</organism>
<proteinExistence type="predicted"/>
<dbReference type="Proteomes" id="UP000251561">
    <property type="component" value="Chromosome"/>
</dbReference>